<accession>A0ACC1DGH1</accession>
<gene>
    <name evidence="1" type="ORF">K1T71_002081</name>
</gene>
<dbReference type="Proteomes" id="UP000824533">
    <property type="component" value="Linkage Group LG03"/>
</dbReference>
<dbReference type="EMBL" id="CM034389">
    <property type="protein sequence ID" value="KAJ0182712.1"/>
    <property type="molecule type" value="Genomic_DNA"/>
</dbReference>
<name>A0ACC1DGH1_9NEOP</name>
<keyword evidence="2" id="KW-1185">Reference proteome</keyword>
<protein>
    <submittedName>
        <fullName evidence="1">Uncharacterized protein</fullName>
    </submittedName>
</protein>
<sequence>MLRFILVSAFCMQLVWCDQPNGGGAFAYSDSTGHRYGGTYSLKDGQVVDVKGNIPPDFQVNYLYPDFDTFYPYYFRNLENILQETFDSNLKHQRIALNAARKAFDLTSNQAGYIQNLQYRFGSPGSYGFPPYHGYNPIMNGPPFGMNFGMPPANGAYAGAFATPGFSHQIAAINPSNPANPNVDQMERFSEDSRSPGYVSVSSSSYSSSSNVNGKTENHRGAETTVNNNGKVTKYKVQS</sequence>
<proteinExistence type="predicted"/>
<organism evidence="1 2">
    <name type="scientific">Dendrolimus kikuchii</name>
    <dbReference type="NCBI Taxonomy" id="765133"/>
    <lineage>
        <taxon>Eukaryota</taxon>
        <taxon>Metazoa</taxon>
        <taxon>Ecdysozoa</taxon>
        <taxon>Arthropoda</taxon>
        <taxon>Hexapoda</taxon>
        <taxon>Insecta</taxon>
        <taxon>Pterygota</taxon>
        <taxon>Neoptera</taxon>
        <taxon>Endopterygota</taxon>
        <taxon>Lepidoptera</taxon>
        <taxon>Glossata</taxon>
        <taxon>Ditrysia</taxon>
        <taxon>Bombycoidea</taxon>
        <taxon>Lasiocampidae</taxon>
        <taxon>Dendrolimus</taxon>
    </lineage>
</organism>
<comment type="caution">
    <text evidence="1">The sequence shown here is derived from an EMBL/GenBank/DDBJ whole genome shotgun (WGS) entry which is preliminary data.</text>
</comment>
<evidence type="ECO:0000313" key="1">
    <source>
        <dbReference type="EMBL" id="KAJ0182712.1"/>
    </source>
</evidence>
<reference evidence="1 2" key="1">
    <citation type="journal article" date="2021" name="Front. Genet.">
        <title>Chromosome-Level Genome Assembly Reveals Significant Gene Expansion in the Toll and IMD Signaling Pathways of Dendrolimus kikuchii.</title>
        <authorList>
            <person name="Zhou J."/>
            <person name="Wu P."/>
            <person name="Xiong Z."/>
            <person name="Liu N."/>
            <person name="Zhao N."/>
            <person name="Ji M."/>
            <person name="Qiu Y."/>
            <person name="Yang B."/>
        </authorList>
    </citation>
    <scope>NUCLEOTIDE SEQUENCE [LARGE SCALE GENOMIC DNA]</scope>
    <source>
        <strain evidence="1">Ann1</strain>
    </source>
</reference>
<evidence type="ECO:0000313" key="2">
    <source>
        <dbReference type="Proteomes" id="UP000824533"/>
    </source>
</evidence>